<dbReference type="Proteomes" id="UP000219439">
    <property type="component" value="Unassembled WGS sequence"/>
</dbReference>
<name>A0A285PFW4_9HYPH</name>
<dbReference type="EMBL" id="OBEL01000002">
    <property type="protein sequence ID" value="SNZ19036.1"/>
    <property type="molecule type" value="Genomic_DNA"/>
</dbReference>
<dbReference type="GO" id="GO:0004252">
    <property type="term" value="F:serine-type endopeptidase activity"/>
    <property type="evidence" value="ECO:0007669"/>
    <property type="project" value="InterPro"/>
</dbReference>
<dbReference type="AlphaFoldDB" id="A0A285PFW4"/>
<evidence type="ECO:0008006" key="3">
    <source>
        <dbReference type="Google" id="ProtNLM"/>
    </source>
</evidence>
<gene>
    <name evidence="1" type="ORF">SAMN06265368_2113</name>
</gene>
<organism evidence="1 2">
    <name type="scientific">Cohaesibacter gelatinilyticus</name>
    <dbReference type="NCBI Taxonomy" id="372072"/>
    <lineage>
        <taxon>Bacteria</taxon>
        <taxon>Pseudomonadati</taxon>
        <taxon>Pseudomonadota</taxon>
        <taxon>Alphaproteobacteria</taxon>
        <taxon>Hyphomicrobiales</taxon>
        <taxon>Cohaesibacteraceae</taxon>
    </lineage>
</organism>
<evidence type="ECO:0000313" key="1">
    <source>
        <dbReference type="EMBL" id="SNZ19036.1"/>
    </source>
</evidence>
<reference evidence="1 2" key="1">
    <citation type="submission" date="2017-09" db="EMBL/GenBank/DDBJ databases">
        <authorList>
            <person name="Ehlers B."/>
            <person name="Leendertz F.H."/>
        </authorList>
    </citation>
    <scope>NUCLEOTIDE SEQUENCE [LARGE SCALE GENOMIC DNA]</scope>
    <source>
        <strain evidence="1 2">DSM 18289</strain>
    </source>
</reference>
<dbReference type="RefSeq" id="WP_097153425.1">
    <property type="nucleotide sequence ID" value="NZ_OBEL01000002.1"/>
</dbReference>
<protein>
    <recommendedName>
        <fullName evidence="3">Subtilase family protein</fullName>
    </recommendedName>
</protein>
<evidence type="ECO:0000313" key="2">
    <source>
        <dbReference type="Proteomes" id="UP000219439"/>
    </source>
</evidence>
<dbReference type="SUPFAM" id="SSF52743">
    <property type="entry name" value="Subtilisin-like"/>
    <property type="match status" value="1"/>
</dbReference>
<sequence>MSDQEKNKNSAALLSPYIDWAMQVASDRMTTAGENLYHPVFIREKHEFFERSDLLKVDSDQARAHDGLRQKLASRISQLLVEEGDSTSDPVIVLDLHEAVAIHVEWSAQASKAPEQFRPTAMYVYMASSKVERLLKTGIKSFSKHFEILDIGLAVPMSGEVHAIDLEHGFADNSGPIMAIIDDGIGFLNKSFTEHQEKSRFASFWMQAIEKPSKSISSVHLGRVFENEDLGAFLRQVAAGEREDDIYRLLMEDIVGTEAHQSLSYASSHGTMVADLAFGKRGDPVDTLKLLGVQLPPETVEDTSGVRFAPYLVMAARWILARAHLIDGGKEPLIITVSMGFLAGPKNGSHFVEYALAETVERWRKATGRRTHIIFPYGNRYESQQVATLCHGEPLGALPNLLEWVLQPDDPTTSYLEIRSRPVHRGVASRTFDSELLSTTLMVLKMPNGEIVYEGAPPEQGTHADLKYDECVIGRLYHVPPRAFEKGVTQPAMLVCAMAPTADRIEGGVMAPSGAYKLDIIDVSGSREFVLQIQRGDTAPGYIKGGRQSYFDNFNSHQWDQRNRDFSGLSDDGAITHKGTNSALSTAHLLPGGLGDSIFSVGAAMLGEKHEYLPAGYSSEGADWSGEQPKRSHLIERQDVHAGKLACGTLSGSMSRLSGTSAAAPLEARNLALTEINGEQPDVSNIPEDDVSRLGDVVIDTRYPLEPGEDRF</sequence>
<keyword evidence="2" id="KW-1185">Reference proteome</keyword>
<proteinExistence type="predicted"/>
<accession>A0A285PFW4</accession>
<dbReference type="InterPro" id="IPR036852">
    <property type="entry name" value="Peptidase_S8/S53_dom_sf"/>
</dbReference>
<dbReference type="OrthoDB" id="8010691at2"/>
<dbReference type="Gene3D" id="3.40.50.200">
    <property type="entry name" value="Peptidase S8/S53 domain"/>
    <property type="match status" value="1"/>
</dbReference>
<dbReference type="GO" id="GO:0006508">
    <property type="term" value="P:proteolysis"/>
    <property type="evidence" value="ECO:0007669"/>
    <property type="project" value="InterPro"/>
</dbReference>